<dbReference type="InterPro" id="IPR019826">
    <property type="entry name" value="Carboxylesterase_B_AS"/>
</dbReference>
<dbReference type="SUPFAM" id="SSF53474">
    <property type="entry name" value="alpha/beta-Hydrolases"/>
    <property type="match status" value="1"/>
</dbReference>
<keyword evidence="3" id="KW-0719">Serine esterase</keyword>
<evidence type="ECO:0000256" key="6">
    <source>
        <dbReference type="ARBA" id="ARBA00023180"/>
    </source>
</evidence>
<dbReference type="PROSITE" id="PS00122">
    <property type="entry name" value="CARBOXYLESTERASE_B_1"/>
    <property type="match status" value="1"/>
</dbReference>
<dbReference type="PROSITE" id="PS00941">
    <property type="entry name" value="CARBOXYLESTERASE_B_2"/>
    <property type="match status" value="1"/>
</dbReference>
<feature type="chain" id="PRO_5044999020" description="Carboxylic ester hydrolase" evidence="7">
    <location>
        <begin position="18"/>
        <end position="554"/>
    </location>
</feature>
<keyword evidence="7" id="KW-0732">Signal</keyword>
<proteinExistence type="inferred from homology"/>
<evidence type="ECO:0000256" key="5">
    <source>
        <dbReference type="ARBA" id="ARBA00023157"/>
    </source>
</evidence>
<comment type="similarity">
    <text evidence="2">Belongs to the 'GDXG' lipolytic enzyme family.</text>
</comment>
<dbReference type="InterPro" id="IPR029058">
    <property type="entry name" value="AB_hydrolase_fold"/>
</dbReference>
<evidence type="ECO:0000256" key="7">
    <source>
        <dbReference type="RuleBase" id="RU361235"/>
    </source>
</evidence>
<feature type="domain" description="Carboxylesterase type B" evidence="8">
    <location>
        <begin position="19"/>
        <end position="538"/>
    </location>
</feature>
<keyword evidence="5" id="KW-1015">Disulfide bond</keyword>
<keyword evidence="6" id="KW-0325">Glycoprotein</keyword>
<name>A0ABM1NAQ6_NICVS</name>
<dbReference type="EC" id="3.1.1.-" evidence="7"/>
<evidence type="ECO:0000256" key="1">
    <source>
        <dbReference type="ARBA" id="ARBA00005964"/>
    </source>
</evidence>
<dbReference type="RefSeq" id="XP_017783906.1">
    <property type="nucleotide sequence ID" value="XM_017928417.1"/>
</dbReference>
<reference evidence="10" key="1">
    <citation type="submission" date="2025-08" db="UniProtKB">
        <authorList>
            <consortium name="RefSeq"/>
        </authorList>
    </citation>
    <scope>IDENTIFICATION</scope>
    <source>
        <tissue evidence="10">Whole Larva</tissue>
    </source>
</reference>
<dbReference type="PROSITE" id="PS01173">
    <property type="entry name" value="LIPASE_GDXG_HIS"/>
    <property type="match status" value="1"/>
</dbReference>
<sequence>MRKLLVVITSLLAAIDADLLVTTHNGQIQGKSLKIKSGKEIRAFLGVRYAKPPIGELRFMPPQQLGKWIGIQYPNGNHPICTQLDLYTPGSTIQGEEDCLFLNIYTPKVSSKLLPVMVYIHGGGFLSGSGSSTFYGPDSLMNEDVVLVAINYRLGALGFLSTGDEVVPGNNGLKDQNVALRWVQEHIKYFGGDPTQITIFGESAGGASVHFHVISSLSKGLFHAAISQSGTSVSPWSYMLPKEAYDFGRKLATILDCPTECSKAMIKCLQSFDAKRFPEVQDQFLFWDIDPLALFTPVIEIKHEGSFISEYPEDIIRDGKSNQVPWMTGVTKDEGAFRTTGLSAKRLFDKYYKDFDRIAPFSLFYGGRVSSEKEYTKKIREYYFGKGFSETQTKNLYTDRFFFEGAEKAINLHRKYSKAPLYYYLFAYRGAKSMSAVFGDKINDHGVCHADDLLYLFPLEDTFFNGEKQTVDDKAMTKMLSKLWTNFAIHKQPTLKDSNWSHTHWKPVQTEENEYFYIGGPKEFRMDKQLYNDRFKFWKDMEVYLKTHNQRDEL</sequence>
<dbReference type="Gene3D" id="3.40.50.1820">
    <property type="entry name" value="alpha/beta hydrolase"/>
    <property type="match status" value="1"/>
</dbReference>
<evidence type="ECO:0000256" key="4">
    <source>
        <dbReference type="ARBA" id="ARBA00022801"/>
    </source>
</evidence>
<dbReference type="Pfam" id="PF00135">
    <property type="entry name" value="COesterase"/>
    <property type="match status" value="1"/>
</dbReference>
<evidence type="ECO:0000256" key="2">
    <source>
        <dbReference type="ARBA" id="ARBA00010515"/>
    </source>
</evidence>
<dbReference type="Proteomes" id="UP000695000">
    <property type="component" value="Unplaced"/>
</dbReference>
<gene>
    <name evidence="10" type="primary">LOC108567766</name>
</gene>
<dbReference type="InterPro" id="IPR002018">
    <property type="entry name" value="CarbesteraseB"/>
</dbReference>
<comment type="similarity">
    <text evidence="1 7">Belongs to the type-B carboxylesterase/lipase family.</text>
</comment>
<organism evidence="9 10">
    <name type="scientific">Nicrophorus vespilloides</name>
    <name type="common">Boreal carrion beetle</name>
    <dbReference type="NCBI Taxonomy" id="110193"/>
    <lineage>
        <taxon>Eukaryota</taxon>
        <taxon>Metazoa</taxon>
        <taxon>Ecdysozoa</taxon>
        <taxon>Arthropoda</taxon>
        <taxon>Hexapoda</taxon>
        <taxon>Insecta</taxon>
        <taxon>Pterygota</taxon>
        <taxon>Neoptera</taxon>
        <taxon>Endopterygota</taxon>
        <taxon>Coleoptera</taxon>
        <taxon>Polyphaga</taxon>
        <taxon>Staphyliniformia</taxon>
        <taxon>Silphidae</taxon>
        <taxon>Nicrophorinae</taxon>
        <taxon>Nicrophorus</taxon>
    </lineage>
</organism>
<keyword evidence="9" id="KW-1185">Reference proteome</keyword>
<dbReference type="PANTHER" id="PTHR11559">
    <property type="entry name" value="CARBOXYLESTERASE"/>
    <property type="match status" value="1"/>
</dbReference>
<dbReference type="InterPro" id="IPR002168">
    <property type="entry name" value="Lipase_GDXG_HIS_AS"/>
</dbReference>
<protein>
    <recommendedName>
        <fullName evidence="7">Carboxylic ester hydrolase</fullName>
        <ecNumber evidence="7">3.1.1.-</ecNumber>
    </recommendedName>
</protein>
<accession>A0ABM1NAQ6</accession>
<keyword evidence="4 7" id="KW-0378">Hydrolase</keyword>
<feature type="signal peptide" evidence="7">
    <location>
        <begin position="1"/>
        <end position="17"/>
    </location>
</feature>
<evidence type="ECO:0000256" key="3">
    <source>
        <dbReference type="ARBA" id="ARBA00022487"/>
    </source>
</evidence>
<evidence type="ECO:0000259" key="8">
    <source>
        <dbReference type="Pfam" id="PF00135"/>
    </source>
</evidence>
<evidence type="ECO:0000313" key="10">
    <source>
        <dbReference type="RefSeq" id="XP_017783906.1"/>
    </source>
</evidence>
<dbReference type="GeneID" id="108567766"/>
<dbReference type="InterPro" id="IPR019819">
    <property type="entry name" value="Carboxylesterase_B_CS"/>
</dbReference>
<evidence type="ECO:0000313" key="9">
    <source>
        <dbReference type="Proteomes" id="UP000695000"/>
    </source>
</evidence>
<dbReference type="InterPro" id="IPR050309">
    <property type="entry name" value="Type-B_Carboxylest/Lipase"/>
</dbReference>